<evidence type="ECO:0000313" key="1">
    <source>
        <dbReference type="EMBL" id="JAH55538.1"/>
    </source>
</evidence>
<name>A0A0E9TS22_ANGAN</name>
<dbReference type="EMBL" id="GBXM01053039">
    <property type="protein sequence ID" value="JAH55538.1"/>
    <property type="molecule type" value="Transcribed_RNA"/>
</dbReference>
<sequence>MLYIRKWPKRHRKLFLKNT</sequence>
<reference evidence="1" key="1">
    <citation type="submission" date="2014-11" db="EMBL/GenBank/DDBJ databases">
        <authorList>
            <person name="Amaro Gonzalez C."/>
        </authorList>
    </citation>
    <scope>NUCLEOTIDE SEQUENCE</scope>
</reference>
<protein>
    <submittedName>
        <fullName evidence="1">Uncharacterized protein</fullName>
    </submittedName>
</protein>
<dbReference type="AlphaFoldDB" id="A0A0E9TS22"/>
<reference evidence="1" key="2">
    <citation type="journal article" date="2015" name="Fish Shellfish Immunol.">
        <title>Early steps in the European eel (Anguilla anguilla)-Vibrio vulnificus interaction in the gills: Role of the RtxA13 toxin.</title>
        <authorList>
            <person name="Callol A."/>
            <person name="Pajuelo D."/>
            <person name="Ebbesson L."/>
            <person name="Teles M."/>
            <person name="MacKenzie S."/>
            <person name="Amaro C."/>
        </authorList>
    </citation>
    <scope>NUCLEOTIDE SEQUENCE</scope>
</reference>
<accession>A0A0E9TS22</accession>
<proteinExistence type="predicted"/>
<organism evidence="1">
    <name type="scientific">Anguilla anguilla</name>
    <name type="common">European freshwater eel</name>
    <name type="synonym">Muraena anguilla</name>
    <dbReference type="NCBI Taxonomy" id="7936"/>
    <lineage>
        <taxon>Eukaryota</taxon>
        <taxon>Metazoa</taxon>
        <taxon>Chordata</taxon>
        <taxon>Craniata</taxon>
        <taxon>Vertebrata</taxon>
        <taxon>Euteleostomi</taxon>
        <taxon>Actinopterygii</taxon>
        <taxon>Neopterygii</taxon>
        <taxon>Teleostei</taxon>
        <taxon>Anguilliformes</taxon>
        <taxon>Anguillidae</taxon>
        <taxon>Anguilla</taxon>
    </lineage>
</organism>